<accession>A0ABT3SSQ3</accession>
<proteinExistence type="predicted"/>
<feature type="chain" id="PRO_5045170982" evidence="1">
    <location>
        <begin position="23"/>
        <end position="135"/>
    </location>
</feature>
<dbReference type="EMBL" id="SHNP01000002">
    <property type="protein sequence ID" value="MCX2973017.1"/>
    <property type="molecule type" value="Genomic_DNA"/>
</dbReference>
<keyword evidence="1" id="KW-0732">Signal</keyword>
<evidence type="ECO:0000256" key="1">
    <source>
        <dbReference type="SAM" id="SignalP"/>
    </source>
</evidence>
<organism evidence="2 3">
    <name type="scientific">Candidatus Seongchinamella marina</name>
    <dbReference type="NCBI Taxonomy" id="2518990"/>
    <lineage>
        <taxon>Bacteria</taxon>
        <taxon>Pseudomonadati</taxon>
        <taxon>Pseudomonadota</taxon>
        <taxon>Gammaproteobacteria</taxon>
        <taxon>Cellvibrionales</taxon>
        <taxon>Halieaceae</taxon>
        <taxon>Seongchinamella</taxon>
    </lineage>
</organism>
<protein>
    <submittedName>
        <fullName evidence="2">Uncharacterized protein</fullName>
    </submittedName>
</protein>
<reference evidence="2" key="1">
    <citation type="submission" date="2019-02" db="EMBL/GenBank/DDBJ databases">
        <authorList>
            <person name="Li S.-H."/>
        </authorList>
    </citation>
    <scope>NUCLEOTIDE SEQUENCE</scope>
    <source>
        <strain evidence="2">IMCC8485</strain>
    </source>
</reference>
<evidence type="ECO:0000313" key="3">
    <source>
        <dbReference type="Proteomes" id="UP001143307"/>
    </source>
</evidence>
<dbReference type="Proteomes" id="UP001143307">
    <property type="component" value="Unassembled WGS sequence"/>
</dbReference>
<feature type="signal peptide" evidence="1">
    <location>
        <begin position="1"/>
        <end position="22"/>
    </location>
</feature>
<sequence>MKLLNKRMILLSTLMVSGIVMAGHHEKGEAIAPAASAGQIMMMYHWPCADNDEGMSSLKGLIAYERDASPYTYSAAPAVHEDGALVSVDVHPSSESMDKALAWQEADEVWQSMFAEMAEACGSADDITVTVLTMQ</sequence>
<comment type="caution">
    <text evidence="2">The sequence shown here is derived from an EMBL/GenBank/DDBJ whole genome shotgun (WGS) entry which is preliminary data.</text>
</comment>
<evidence type="ECO:0000313" key="2">
    <source>
        <dbReference type="EMBL" id="MCX2973017.1"/>
    </source>
</evidence>
<name>A0ABT3SSQ3_9GAMM</name>
<gene>
    <name evidence="2" type="ORF">EYC87_05385</name>
</gene>
<keyword evidence="3" id="KW-1185">Reference proteome</keyword>
<dbReference type="RefSeq" id="WP_279251979.1">
    <property type="nucleotide sequence ID" value="NZ_SHNP01000002.1"/>
</dbReference>